<dbReference type="GO" id="GO:0003700">
    <property type="term" value="F:DNA-binding transcription factor activity"/>
    <property type="evidence" value="ECO:0007669"/>
    <property type="project" value="InterPro"/>
</dbReference>
<organism evidence="6 7">
    <name type="scientific">Acidovorax cavernicola</name>
    <dbReference type="NCBI Taxonomy" id="1675792"/>
    <lineage>
        <taxon>Bacteria</taxon>
        <taxon>Pseudomonadati</taxon>
        <taxon>Pseudomonadota</taxon>
        <taxon>Betaproteobacteria</taxon>
        <taxon>Burkholderiales</taxon>
        <taxon>Comamonadaceae</taxon>
        <taxon>Acidovorax</taxon>
    </lineage>
</organism>
<evidence type="ECO:0000256" key="3">
    <source>
        <dbReference type="ARBA" id="ARBA00023163"/>
    </source>
</evidence>
<dbReference type="PANTHER" id="PTHR43280">
    <property type="entry name" value="ARAC-FAMILY TRANSCRIPTIONAL REGULATOR"/>
    <property type="match status" value="1"/>
</dbReference>
<proteinExistence type="predicted"/>
<dbReference type="InterPro" id="IPR018062">
    <property type="entry name" value="HTH_AraC-typ_CS"/>
</dbReference>
<dbReference type="GO" id="GO:0043565">
    <property type="term" value="F:sequence-specific DNA binding"/>
    <property type="evidence" value="ECO:0007669"/>
    <property type="project" value="InterPro"/>
</dbReference>
<evidence type="ECO:0000313" key="6">
    <source>
        <dbReference type="EMBL" id="RIX74105.1"/>
    </source>
</evidence>
<sequence length="322" mass="36092">MKMAMSPGERLEPAPSDPRGFLHCARHASPSTSEHWRAHDAYELHLVMDTRGWSFVGDHVGRFEPGHLVLTGPGLPHNWVSQNLPPEGVALRSQTLRFAEAPLRKGMQLFSELQEAAPLLEKARYGVEFLGISESVRAHFERIRCCEGLQRFAEFLRLLSRLARCRDRRVLSSGWLPVTGRPETVAAIHKAMAYIRLHLDQPLSAPGVCEHAGIRQGSFSRVFRQSTGISFTDAVTRLRIGKACQLLMETDMQIWRICCAAGFNNLANFNRRFLKVKGMTPKAYRLQAAMRHCQSRTLAVSRLDMEGIGVDAPAAAGMQRRP</sequence>
<dbReference type="SUPFAM" id="SSF46689">
    <property type="entry name" value="Homeodomain-like"/>
    <property type="match status" value="2"/>
</dbReference>
<evidence type="ECO:0000259" key="5">
    <source>
        <dbReference type="PROSITE" id="PS01124"/>
    </source>
</evidence>
<dbReference type="Gene3D" id="1.10.10.60">
    <property type="entry name" value="Homeodomain-like"/>
    <property type="match status" value="2"/>
</dbReference>
<dbReference type="EMBL" id="QXMN01000055">
    <property type="protein sequence ID" value="RIX74105.1"/>
    <property type="molecule type" value="Genomic_DNA"/>
</dbReference>
<feature type="domain" description="HTH araC/xylS-type" evidence="5">
    <location>
        <begin position="189"/>
        <end position="287"/>
    </location>
</feature>
<dbReference type="InterPro" id="IPR037923">
    <property type="entry name" value="HTH-like"/>
</dbReference>
<dbReference type="PANTHER" id="PTHR43280:SF27">
    <property type="entry name" value="TRANSCRIPTIONAL REGULATOR MTLR"/>
    <property type="match status" value="1"/>
</dbReference>
<feature type="region of interest" description="Disordered" evidence="4">
    <location>
        <begin position="1"/>
        <end position="20"/>
    </location>
</feature>
<dbReference type="SMART" id="SM00342">
    <property type="entry name" value="HTH_ARAC"/>
    <property type="match status" value="1"/>
</dbReference>
<dbReference type="InterPro" id="IPR018060">
    <property type="entry name" value="HTH_AraC"/>
</dbReference>
<dbReference type="PROSITE" id="PS00041">
    <property type="entry name" value="HTH_ARAC_FAMILY_1"/>
    <property type="match status" value="1"/>
</dbReference>
<keyword evidence="1" id="KW-0805">Transcription regulation</keyword>
<dbReference type="OrthoDB" id="9816011at2"/>
<protein>
    <submittedName>
        <fullName evidence="6">AraC family transcriptional regulator</fullName>
    </submittedName>
</protein>
<reference evidence="6 7" key="1">
    <citation type="submission" date="2018-09" db="EMBL/GenBank/DDBJ databases">
        <title>Acidovorax cavernicola nov. sp. isolated from Gruta de las Maravillas (Aracena, Spain).</title>
        <authorList>
            <person name="Jurado V."/>
            <person name="Gutierrez-Patricio S."/>
            <person name="Gonzalez-Pimentel J.L."/>
            <person name="Miller A.Z."/>
            <person name="Laiz L."/>
            <person name="Saiz-Jimenez C."/>
        </authorList>
    </citation>
    <scope>NUCLEOTIDE SEQUENCE [LARGE SCALE GENOMIC DNA]</scope>
    <source>
        <strain evidence="6 7">1011MAR4D40.2</strain>
    </source>
</reference>
<comment type="caution">
    <text evidence="6">The sequence shown here is derived from an EMBL/GenBank/DDBJ whole genome shotgun (WGS) entry which is preliminary data.</text>
</comment>
<keyword evidence="3" id="KW-0804">Transcription</keyword>
<dbReference type="AlphaFoldDB" id="A0A9X8CZN4"/>
<gene>
    <name evidence="6" type="ORF">D3H34_28035</name>
</gene>
<evidence type="ECO:0000313" key="7">
    <source>
        <dbReference type="Proteomes" id="UP000265619"/>
    </source>
</evidence>
<dbReference type="SUPFAM" id="SSF51215">
    <property type="entry name" value="Regulatory protein AraC"/>
    <property type="match status" value="1"/>
</dbReference>
<accession>A0A9X8CZN4</accession>
<name>A0A9X8CZN4_9BURK</name>
<evidence type="ECO:0000256" key="4">
    <source>
        <dbReference type="SAM" id="MobiDB-lite"/>
    </source>
</evidence>
<dbReference type="InterPro" id="IPR009057">
    <property type="entry name" value="Homeodomain-like_sf"/>
</dbReference>
<keyword evidence="7" id="KW-1185">Reference proteome</keyword>
<dbReference type="RefSeq" id="WP_119557831.1">
    <property type="nucleotide sequence ID" value="NZ_QXMN01000055.1"/>
</dbReference>
<dbReference type="PROSITE" id="PS01124">
    <property type="entry name" value="HTH_ARAC_FAMILY_2"/>
    <property type="match status" value="1"/>
</dbReference>
<dbReference type="Proteomes" id="UP000265619">
    <property type="component" value="Unassembled WGS sequence"/>
</dbReference>
<dbReference type="Pfam" id="PF12833">
    <property type="entry name" value="HTH_18"/>
    <property type="match status" value="1"/>
</dbReference>
<evidence type="ECO:0000256" key="2">
    <source>
        <dbReference type="ARBA" id="ARBA00023125"/>
    </source>
</evidence>
<evidence type="ECO:0000256" key="1">
    <source>
        <dbReference type="ARBA" id="ARBA00023015"/>
    </source>
</evidence>
<keyword evidence="2" id="KW-0238">DNA-binding</keyword>